<feature type="region of interest" description="Disordered" evidence="7">
    <location>
        <begin position="481"/>
        <end position="516"/>
    </location>
</feature>
<feature type="zinc finger region" description="C3H1-type" evidence="6">
    <location>
        <begin position="1282"/>
        <end position="1312"/>
    </location>
</feature>
<evidence type="ECO:0000313" key="10">
    <source>
        <dbReference type="Proteomes" id="UP001157418"/>
    </source>
</evidence>
<feature type="region of interest" description="Disordered" evidence="7">
    <location>
        <begin position="744"/>
        <end position="798"/>
    </location>
</feature>
<feature type="compositionally biased region" description="Basic and acidic residues" evidence="7">
    <location>
        <begin position="339"/>
        <end position="365"/>
    </location>
</feature>
<reference evidence="9 10" key="1">
    <citation type="submission" date="2022-01" db="EMBL/GenBank/DDBJ databases">
        <authorList>
            <person name="Xiong W."/>
            <person name="Schranz E."/>
        </authorList>
    </citation>
    <scope>NUCLEOTIDE SEQUENCE [LARGE SCALE GENOMIC DNA]</scope>
</reference>
<feature type="region of interest" description="Disordered" evidence="7">
    <location>
        <begin position="928"/>
        <end position="960"/>
    </location>
</feature>
<feature type="compositionally biased region" description="Polar residues" evidence="7">
    <location>
        <begin position="928"/>
        <end position="942"/>
    </location>
</feature>
<protein>
    <recommendedName>
        <fullName evidence="8">C3H1-type domain-containing protein</fullName>
    </recommendedName>
</protein>
<feature type="compositionally biased region" description="Polar residues" evidence="7">
    <location>
        <begin position="824"/>
        <end position="846"/>
    </location>
</feature>
<feature type="zinc finger region" description="C3H1-type" evidence="6">
    <location>
        <begin position="1365"/>
        <end position="1392"/>
    </location>
</feature>
<feature type="compositionally biased region" description="Polar residues" evidence="7">
    <location>
        <begin position="84"/>
        <end position="107"/>
    </location>
</feature>
<dbReference type="Proteomes" id="UP001157418">
    <property type="component" value="Unassembled WGS sequence"/>
</dbReference>
<dbReference type="GO" id="GO:0005634">
    <property type="term" value="C:nucleus"/>
    <property type="evidence" value="ECO:0007669"/>
    <property type="project" value="TreeGrafter"/>
</dbReference>
<feature type="compositionally biased region" description="Pro residues" evidence="7">
    <location>
        <begin position="44"/>
        <end position="73"/>
    </location>
</feature>
<feature type="domain" description="C3H1-type" evidence="8">
    <location>
        <begin position="1282"/>
        <end position="1312"/>
    </location>
</feature>
<keyword evidence="4 6" id="KW-0862">Zinc</keyword>
<organism evidence="9 10">
    <name type="scientific">Lactuca virosa</name>
    <dbReference type="NCBI Taxonomy" id="75947"/>
    <lineage>
        <taxon>Eukaryota</taxon>
        <taxon>Viridiplantae</taxon>
        <taxon>Streptophyta</taxon>
        <taxon>Embryophyta</taxon>
        <taxon>Tracheophyta</taxon>
        <taxon>Spermatophyta</taxon>
        <taxon>Magnoliopsida</taxon>
        <taxon>eudicotyledons</taxon>
        <taxon>Gunneridae</taxon>
        <taxon>Pentapetalae</taxon>
        <taxon>asterids</taxon>
        <taxon>campanulids</taxon>
        <taxon>Asterales</taxon>
        <taxon>Asteraceae</taxon>
        <taxon>Cichorioideae</taxon>
        <taxon>Cichorieae</taxon>
        <taxon>Lactucinae</taxon>
        <taxon>Lactuca</taxon>
    </lineage>
</organism>
<feature type="domain" description="C3H1-type" evidence="8">
    <location>
        <begin position="1365"/>
        <end position="1392"/>
    </location>
</feature>
<keyword evidence="10" id="KW-1185">Reference proteome</keyword>
<evidence type="ECO:0000259" key="8">
    <source>
        <dbReference type="PROSITE" id="PS50103"/>
    </source>
</evidence>
<accession>A0AAU9M4W8</accession>
<dbReference type="Gene3D" id="4.10.1000.10">
    <property type="entry name" value="Zinc finger, CCCH-type"/>
    <property type="match status" value="2"/>
</dbReference>
<feature type="compositionally biased region" description="Basic and acidic residues" evidence="7">
    <location>
        <begin position="747"/>
        <end position="756"/>
    </location>
</feature>
<evidence type="ECO:0000256" key="4">
    <source>
        <dbReference type="ARBA" id="ARBA00022833"/>
    </source>
</evidence>
<dbReference type="FunFam" id="4.10.1000.10:FF:000008">
    <property type="entry name" value="zinc finger CCCH domain-containing protein 3"/>
    <property type="match status" value="1"/>
</dbReference>
<name>A0AAU9M4W8_9ASTR</name>
<keyword evidence="5" id="KW-0238">DNA-binding</keyword>
<evidence type="ECO:0000256" key="6">
    <source>
        <dbReference type="PROSITE-ProRule" id="PRU00723"/>
    </source>
</evidence>
<gene>
    <name evidence="9" type="ORF">LVIROSA_LOCUS9188</name>
</gene>
<feature type="compositionally biased region" description="Polar residues" evidence="7">
    <location>
        <begin position="484"/>
        <end position="500"/>
    </location>
</feature>
<feature type="compositionally biased region" description="Polar residues" evidence="7">
    <location>
        <begin position="881"/>
        <end position="892"/>
    </location>
</feature>
<feature type="domain" description="C3H1-type" evidence="8">
    <location>
        <begin position="1338"/>
        <end position="1364"/>
    </location>
</feature>
<evidence type="ECO:0000256" key="7">
    <source>
        <dbReference type="SAM" id="MobiDB-lite"/>
    </source>
</evidence>
<dbReference type="FunFam" id="4.10.1000.10:FF:000022">
    <property type="entry name" value="Zinc finger CCCH domain-containing protein 7"/>
    <property type="match status" value="1"/>
</dbReference>
<feature type="compositionally biased region" description="Polar residues" evidence="7">
    <location>
        <begin position="385"/>
        <end position="395"/>
    </location>
</feature>
<dbReference type="SMART" id="SM00356">
    <property type="entry name" value="ZnF_C3H1"/>
    <property type="match status" value="5"/>
</dbReference>
<dbReference type="GO" id="GO:0003677">
    <property type="term" value="F:DNA binding"/>
    <property type="evidence" value="ECO:0007669"/>
    <property type="project" value="UniProtKB-KW"/>
</dbReference>
<feature type="region of interest" description="Disordered" evidence="7">
    <location>
        <begin position="1170"/>
        <end position="1190"/>
    </location>
</feature>
<feature type="compositionally biased region" description="Basic residues" evidence="7">
    <location>
        <begin position="1413"/>
        <end position="1435"/>
    </location>
</feature>
<dbReference type="GO" id="GO:0008270">
    <property type="term" value="F:zinc ion binding"/>
    <property type="evidence" value="ECO:0007669"/>
    <property type="project" value="UniProtKB-KW"/>
</dbReference>
<dbReference type="PROSITE" id="PS50103">
    <property type="entry name" value="ZF_C3H1"/>
    <property type="match status" value="3"/>
</dbReference>
<evidence type="ECO:0000256" key="3">
    <source>
        <dbReference type="ARBA" id="ARBA00022771"/>
    </source>
</evidence>
<feature type="region of interest" description="Disordered" evidence="7">
    <location>
        <begin position="1"/>
        <end position="140"/>
    </location>
</feature>
<evidence type="ECO:0000256" key="1">
    <source>
        <dbReference type="ARBA" id="ARBA00022723"/>
    </source>
</evidence>
<evidence type="ECO:0000313" key="9">
    <source>
        <dbReference type="EMBL" id="CAH1421810.1"/>
    </source>
</evidence>
<keyword evidence="3 6" id="KW-0863">Zinc-finger</keyword>
<feature type="compositionally biased region" description="Polar residues" evidence="7">
    <location>
        <begin position="862"/>
        <end position="872"/>
    </location>
</feature>
<evidence type="ECO:0000256" key="5">
    <source>
        <dbReference type="ARBA" id="ARBA00023125"/>
    </source>
</evidence>
<feature type="zinc finger region" description="C3H1-type" evidence="6">
    <location>
        <begin position="1338"/>
        <end position="1364"/>
    </location>
</feature>
<dbReference type="InterPro" id="IPR000571">
    <property type="entry name" value="Znf_CCCH"/>
</dbReference>
<feature type="compositionally biased region" description="Polar residues" evidence="7">
    <location>
        <begin position="414"/>
        <end position="428"/>
    </location>
</feature>
<evidence type="ECO:0000256" key="2">
    <source>
        <dbReference type="ARBA" id="ARBA00022737"/>
    </source>
</evidence>
<feature type="region of interest" description="Disordered" evidence="7">
    <location>
        <begin position="385"/>
        <end position="449"/>
    </location>
</feature>
<dbReference type="PANTHER" id="PTHR46156:SF1">
    <property type="entry name" value="ZINC FINGER CCCH DOMAIN-CONTAINING PROTEIN 3"/>
    <property type="match status" value="1"/>
</dbReference>
<feature type="compositionally biased region" description="Basic and acidic residues" evidence="7">
    <location>
        <begin position="108"/>
        <end position="139"/>
    </location>
</feature>
<dbReference type="EMBL" id="CAKMRJ010001112">
    <property type="protein sequence ID" value="CAH1421810.1"/>
    <property type="molecule type" value="Genomic_DNA"/>
</dbReference>
<feature type="region of interest" description="Disordered" evidence="7">
    <location>
        <begin position="308"/>
        <end position="366"/>
    </location>
</feature>
<sequence>MEFPSFNHHHHHNRYVPPPPPTNFSDDRPNLYPHHQQHLLPSLHLPPPPPLAYPSLPPPPPPPLPVPPPPPSYNPHQSHFTFLDAQNPSFSNHGRSSPPQPRFSNQSHRFDYRTDSWSDSHRVPPELTHRNPILPDEHHRRLYSPDPRSENHYKPHVSERVIPSSRYRDENIINGYASRDASNIVSQEQQVFRGSSNNDDHQGRIIDRYASAQATGSNSRNEDFVEKYEPRYMSNSENERIWDHHGEDSRRIHQIKGKKNEFGNNDGVVFVSGREQSRDYEYESSRVNRVREGREEFKQVQKRSVLLRIGRPNNTNRNRSHDQHFSKAHMVESNNSSFRGKDKDRDHASKDSDHRMEGDREHSPVELDVSFKSNALVAKAVVTPSSPVIGNNNTHVRNKKTKRGSEFNSPLKRSGSSSNGLDCPSSSEKAPKQQKLSLKDPVLGQGAATGPLSFRLKKKRKLINFKNSPSVSIFQLAEKDNKSVKGQNKNSPSAESTPSTLEEPISSKVVSEKDSSEVEIDDGLVNDLIQNEVSLNLENDTQQVSTEGTPISASCGQDQIQIQNCPTEPYASFYAFSADENVNNESVKIQEMSTCCACSDEIINLVPENGNTVGFLDDVSRKKEETLFPEDGTQETPNAIAIAEDNAILTGRSNEVSEIQSPGENLQNVNSSIKVISSDEDEIVEIVELNSESVETQRPDHREREPMPEDEIVEIVELIETQKPDYREPMPEDEVVEIVELNSESTETQRLDHREPSTTPPSSSILSRRPDEKSGEPMLTSIVSGFPKDETTSNSNLGNNDVNICEKFVPEPVDGDTSVENYSKTSIKPSHLSGTKTATSTSQGLNNKIPIKRPNPAVFSSPVFTNSRINNPSKPPRTWHRSVNNTSSSSVPRPTKQVGAVQNAYIRSGNTLVRKGSPVTTTISRSSIYQLNPSGPSPTETRTGAVVRPKTPPLSGYTATKLPDSTTVKFLPSSPLEDQICSESHKSLDAGKKIEYVKPKSNQLVAATSSVQELDKSSDGYYKRRKNQLIRTLVADDSVPDVRKAAKGMFKKYRNSRFSSVWTLGAQSLGKDGVSLRQKLRPHLFPWKRTKFWGNASASMHSNSSSSLLSRKLLVSRKREMIYTRSKHGFSLRMSKLLSVGGSGLKWSKSIEKNSKQANEEATLAVAAAEKKRREQQHLKSRNNNNNNMSRDRIFRIGLVRYKMDPSRRTLQRISDEEASTSKSSKEEMRRSYVPKRLLIGHDEYLRIGNGNQLVRNPKRRTRLFANEKVRWSLHTARSRLARKKKYCQFFTRFGKCNKDNDGKCPYIHDSSKIAVCTKFLKGLCSNPHCNLTHKVIPERMQDCSYFLQGLCSNEHCPYRHVNVNSAASVCEAFLKGYCADGNECRKKHTYACPAFEATGECSQGTNCKLHHPKNRSTGLKRKNQNQKTQKHSRGRYFGAVGGGGGGAEEAERQHHFNLKDILCQQGKLGADYISIDFGDGVTDETTTVGTSEEDPLYLVGEEEEEAHLDLDLDHLTKPIGIMKNFNLHTSHMA</sequence>
<feature type="region of interest" description="Disordered" evidence="7">
    <location>
        <begin position="824"/>
        <end position="897"/>
    </location>
</feature>
<feature type="region of interest" description="Disordered" evidence="7">
    <location>
        <begin position="1210"/>
        <end position="1230"/>
    </location>
</feature>
<feature type="region of interest" description="Disordered" evidence="7">
    <location>
        <begin position="1413"/>
        <end position="1449"/>
    </location>
</feature>
<feature type="compositionally biased region" description="Low complexity" evidence="7">
    <location>
        <begin position="30"/>
        <end position="43"/>
    </location>
</feature>
<proteinExistence type="predicted"/>
<keyword evidence="2" id="KW-0677">Repeat</keyword>
<keyword evidence="1 6" id="KW-0479">Metal-binding</keyword>
<dbReference type="PANTHER" id="PTHR46156">
    <property type="entry name" value="CCCH ZINGC FINGER"/>
    <property type="match status" value="1"/>
</dbReference>
<comment type="caution">
    <text evidence="9">The sequence shown here is derived from an EMBL/GenBank/DDBJ whole genome shotgun (WGS) entry which is preliminary data.</text>
</comment>